<gene>
    <name evidence="1" type="ORF">RCOM_1029840</name>
</gene>
<proteinExistence type="predicted"/>
<reference evidence="2" key="1">
    <citation type="journal article" date="2010" name="Nat. Biotechnol.">
        <title>Draft genome sequence of the oilseed species Ricinus communis.</title>
        <authorList>
            <person name="Chan A.P."/>
            <person name="Crabtree J."/>
            <person name="Zhao Q."/>
            <person name="Lorenzi H."/>
            <person name="Orvis J."/>
            <person name="Puiu D."/>
            <person name="Melake-Berhan A."/>
            <person name="Jones K.M."/>
            <person name="Redman J."/>
            <person name="Chen G."/>
            <person name="Cahoon E.B."/>
            <person name="Gedil M."/>
            <person name="Stanke M."/>
            <person name="Haas B.J."/>
            <person name="Wortman J.R."/>
            <person name="Fraser-Liggett C.M."/>
            <person name="Ravel J."/>
            <person name="Rabinowicz P.D."/>
        </authorList>
    </citation>
    <scope>NUCLEOTIDE SEQUENCE [LARGE SCALE GENOMIC DNA]</scope>
    <source>
        <strain evidence="2">cv. Hale</strain>
    </source>
</reference>
<dbReference type="EMBL" id="EQ974000">
    <property type="protein sequence ID" value="EEF35994.1"/>
    <property type="molecule type" value="Genomic_DNA"/>
</dbReference>
<accession>B9SK99</accession>
<name>B9SK99_RICCO</name>
<keyword evidence="2" id="KW-1185">Reference proteome</keyword>
<organism evidence="1 2">
    <name type="scientific">Ricinus communis</name>
    <name type="common">Castor bean</name>
    <dbReference type="NCBI Taxonomy" id="3988"/>
    <lineage>
        <taxon>Eukaryota</taxon>
        <taxon>Viridiplantae</taxon>
        <taxon>Streptophyta</taxon>
        <taxon>Embryophyta</taxon>
        <taxon>Tracheophyta</taxon>
        <taxon>Spermatophyta</taxon>
        <taxon>Magnoliopsida</taxon>
        <taxon>eudicotyledons</taxon>
        <taxon>Gunneridae</taxon>
        <taxon>Pentapetalae</taxon>
        <taxon>rosids</taxon>
        <taxon>fabids</taxon>
        <taxon>Malpighiales</taxon>
        <taxon>Euphorbiaceae</taxon>
        <taxon>Acalyphoideae</taxon>
        <taxon>Acalypheae</taxon>
        <taxon>Ricinus</taxon>
    </lineage>
</organism>
<dbReference type="Proteomes" id="UP000008311">
    <property type="component" value="Unassembled WGS sequence"/>
</dbReference>
<protein>
    <submittedName>
        <fullName evidence="1">Uncharacterized protein</fullName>
    </submittedName>
</protein>
<dbReference type="InParanoid" id="B9SK99"/>
<evidence type="ECO:0000313" key="2">
    <source>
        <dbReference type="Proteomes" id="UP000008311"/>
    </source>
</evidence>
<evidence type="ECO:0000313" key="1">
    <source>
        <dbReference type="EMBL" id="EEF35994.1"/>
    </source>
</evidence>
<sequence length="51" mass="5970">MCLDHSLPNLCPRGIIQKLDYAVETIPLELSSMNYRQLVLMLLNYLDSKRF</sequence>
<dbReference type="AlphaFoldDB" id="B9SK99"/>